<feature type="domain" description="Nephrocystin 3-like N-terminal" evidence="5">
    <location>
        <begin position="216"/>
        <end position="382"/>
    </location>
</feature>
<dbReference type="InterPro" id="IPR002110">
    <property type="entry name" value="Ankyrin_rpt"/>
</dbReference>
<dbReference type="SMART" id="SM00248">
    <property type="entry name" value="ANK"/>
    <property type="match status" value="9"/>
</dbReference>
<dbReference type="InterPro" id="IPR027417">
    <property type="entry name" value="P-loop_NTPase"/>
</dbReference>
<dbReference type="EMBL" id="CAJPDR010000391">
    <property type="protein sequence ID" value="CAF9934822.1"/>
    <property type="molecule type" value="Genomic_DNA"/>
</dbReference>
<evidence type="ECO:0000256" key="2">
    <source>
        <dbReference type="PROSITE-ProRule" id="PRU00023"/>
    </source>
</evidence>
<dbReference type="PROSITE" id="PS50088">
    <property type="entry name" value="ANK_REPEAT"/>
    <property type="match status" value="8"/>
</dbReference>
<organism evidence="6 7">
    <name type="scientific">Alectoria fallacina</name>
    <dbReference type="NCBI Taxonomy" id="1903189"/>
    <lineage>
        <taxon>Eukaryota</taxon>
        <taxon>Fungi</taxon>
        <taxon>Dikarya</taxon>
        <taxon>Ascomycota</taxon>
        <taxon>Pezizomycotina</taxon>
        <taxon>Lecanoromycetes</taxon>
        <taxon>OSLEUM clade</taxon>
        <taxon>Lecanoromycetidae</taxon>
        <taxon>Lecanorales</taxon>
        <taxon>Lecanorineae</taxon>
        <taxon>Parmeliaceae</taxon>
        <taxon>Alectoria</taxon>
    </lineage>
</organism>
<reference evidence="6" key="1">
    <citation type="submission" date="2021-03" db="EMBL/GenBank/DDBJ databases">
        <authorList>
            <person name="Tagirdzhanova G."/>
        </authorList>
    </citation>
    <scope>NUCLEOTIDE SEQUENCE</scope>
</reference>
<keyword evidence="2" id="KW-0040">ANK repeat</keyword>
<keyword evidence="3" id="KW-0175">Coiled coil</keyword>
<feature type="repeat" description="ANK" evidence="2">
    <location>
        <begin position="873"/>
        <end position="905"/>
    </location>
</feature>
<dbReference type="PROSITE" id="PS50297">
    <property type="entry name" value="ANK_REP_REGION"/>
    <property type="match status" value="6"/>
</dbReference>
<dbReference type="PRINTS" id="PR01415">
    <property type="entry name" value="ANKYRIN"/>
</dbReference>
<feature type="repeat" description="ANK" evidence="2">
    <location>
        <begin position="773"/>
        <end position="805"/>
    </location>
</feature>
<dbReference type="OrthoDB" id="448455at2759"/>
<sequence>MDPFSLTVGIAGILTLAAQTAKVARAFVNSAKHAKDSAKEMLQELDVLRSNLSRLEKFLKTGNQVGQSFDGTSVLVSSTIACRNKLTELYDKLDRVDRNRTMQLKWPLGAKEHQETIGQLRAFAQWVQFALTVVGCALLSKTSTEVLEILGQQLETFHLLGDIGRRAQSIEQSLIDQTRTLRDDRAVREREQVLEWLSTFKHEQKHHDIRIPRVEGTGEWLLQKVVFQQWRDDPKSRDNTLWCHGIQGSGKSVLASLVVDHLRDAFLGQKFVVAHLYFDYRIQDYQSTENMIASLLKQLAIPLRKLPMAMLELHQRLKSQQRRPKQQELEQALLLTCRKYDRVFVVIDALDECDLRGHRKSFLKALDNLRTESCTSIFVTSRSYPEDIKKALENAPQISIGAEDYDLQRYIAREIDNSDNVDVIDESFRNEIITRVSHGAQKMFLLAVLQIQAILSEPTAGEMEEALKRMPQGLNDAFEETLQRIQGLSDGRRRLGLNTLMWVSHVGRPLLVAELSDALAIKLDDSTTLNQKYRPSQKMMVDCCLGLVTVDEESSVIRLVHYTVQEYFREHLNRIFPFGEQTVAQMATTYLLADPFAQGCRPEEASILAMIFNYPFLKYAAIHWGNHVSNAKSEQVDRLALKFLRARPQRALSDQISRYTRAFREEYWDAKEANSVNGLHVAAYFGLEGIAREILDANEVDVNSATSMGTTALIQAASNGRIDFLRMLLGKGADPSMENWYGTALHCSAESGKVASIIDLLETGLDVNIRDHRGRTPLHCATLSGHVMAMLALLERGANVDAICDQNYTSLRYAVVWEQPPEVVHTLLDKGANTEIQSNHNVTALHDAAVMGLHEVILLLLEKGAHVNARHVHGGTALHFASERNSFSIVQSLLDHGADIDTQTWDGVTALYTAAEHKCEETVRLLLDRGADTELKDEEGLTPLHVAVKENQENIVRILLEAGANEDARSNDNGSALEFAKENAYDNIAHLLQYYGAEMMDIVTSDEDDSTTALALRPMALRRKIQDDAPPKAKQKCAECDMTFQRTCDLT</sequence>
<keyword evidence="7" id="KW-1185">Reference proteome</keyword>
<dbReference type="Pfam" id="PF00023">
    <property type="entry name" value="Ank"/>
    <property type="match status" value="2"/>
</dbReference>
<name>A0A8H3INU3_9LECA</name>
<evidence type="ECO:0000313" key="6">
    <source>
        <dbReference type="EMBL" id="CAF9934822.1"/>
    </source>
</evidence>
<dbReference type="Gene3D" id="3.40.50.300">
    <property type="entry name" value="P-loop containing nucleotide triphosphate hydrolases"/>
    <property type="match status" value="1"/>
</dbReference>
<feature type="repeat" description="ANK" evidence="2">
    <location>
        <begin position="806"/>
        <end position="839"/>
    </location>
</feature>
<feature type="repeat" description="ANK" evidence="2">
    <location>
        <begin position="939"/>
        <end position="971"/>
    </location>
</feature>
<feature type="coiled-coil region" evidence="3">
    <location>
        <begin position="31"/>
        <end position="58"/>
    </location>
</feature>
<dbReference type="InterPro" id="IPR036770">
    <property type="entry name" value="Ankyrin_rpt-contain_sf"/>
</dbReference>
<evidence type="ECO:0000259" key="5">
    <source>
        <dbReference type="Pfam" id="PF24883"/>
    </source>
</evidence>
<dbReference type="PANTHER" id="PTHR10039:SF15">
    <property type="entry name" value="NACHT DOMAIN-CONTAINING PROTEIN"/>
    <property type="match status" value="1"/>
</dbReference>
<dbReference type="SUPFAM" id="SSF48403">
    <property type="entry name" value="Ankyrin repeat"/>
    <property type="match status" value="1"/>
</dbReference>
<feature type="repeat" description="ANK" evidence="2">
    <location>
        <begin position="708"/>
        <end position="740"/>
    </location>
</feature>
<feature type="repeat" description="ANK" evidence="2">
    <location>
        <begin position="906"/>
        <end position="938"/>
    </location>
</feature>
<protein>
    <recommendedName>
        <fullName evidence="8">NACHT domain-containing protein</fullName>
    </recommendedName>
</protein>
<evidence type="ECO:0000256" key="1">
    <source>
        <dbReference type="ARBA" id="ARBA00022737"/>
    </source>
</evidence>
<dbReference type="InterPro" id="IPR054471">
    <property type="entry name" value="GPIID_WHD"/>
</dbReference>
<dbReference type="Gene3D" id="1.25.40.20">
    <property type="entry name" value="Ankyrin repeat-containing domain"/>
    <property type="match status" value="1"/>
</dbReference>
<feature type="repeat" description="ANK" evidence="2">
    <location>
        <begin position="840"/>
        <end position="872"/>
    </location>
</feature>
<dbReference type="Pfam" id="PF24883">
    <property type="entry name" value="NPHP3_N"/>
    <property type="match status" value="1"/>
</dbReference>
<dbReference type="PANTHER" id="PTHR10039">
    <property type="entry name" value="AMELOGENIN"/>
    <property type="match status" value="1"/>
</dbReference>
<evidence type="ECO:0008006" key="8">
    <source>
        <dbReference type="Google" id="ProtNLM"/>
    </source>
</evidence>
<accession>A0A8H3INU3</accession>
<dbReference type="InterPro" id="IPR056884">
    <property type="entry name" value="NPHP3-like_N"/>
</dbReference>
<dbReference type="AlphaFoldDB" id="A0A8H3INU3"/>
<evidence type="ECO:0000259" key="4">
    <source>
        <dbReference type="Pfam" id="PF22939"/>
    </source>
</evidence>
<proteinExistence type="predicted"/>
<comment type="caution">
    <text evidence="6">The sequence shown here is derived from an EMBL/GenBank/DDBJ whole genome shotgun (WGS) entry which is preliminary data.</text>
</comment>
<evidence type="ECO:0000313" key="7">
    <source>
        <dbReference type="Proteomes" id="UP000664203"/>
    </source>
</evidence>
<dbReference type="SUPFAM" id="SSF52540">
    <property type="entry name" value="P-loop containing nucleoside triphosphate hydrolases"/>
    <property type="match status" value="1"/>
</dbReference>
<dbReference type="Proteomes" id="UP000664203">
    <property type="component" value="Unassembled WGS sequence"/>
</dbReference>
<dbReference type="Pfam" id="PF22939">
    <property type="entry name" value="WHD_GPIID"/>
    <property type="match status" value="1"/>
</dbReference>
<evidence type="ECO:0000256" key="3">
    <source>
        <dbReference type="SAM" id="Coils"/>
    </source>
</evidence>
<dbReference type="Pfam" id="PF12796">
    <property type="entry name" value="Ank_2"/>
    <property type="match status" value="3"/>
</dbReference>
<gene>
    <name evidence="6" type="ORF">ALECFALPRED_006156</name>
</gene>
<feature type="repeat" description="ANK" evidence="2">
    <location>
        <begin position="743"/>
        <end position="772"/>
    </location>
</feature>
<keyword evidence="1" id="KW-0677">Repeat</keyword>
<feature type="domain" description="GPI inositol-deacylase winged helix" evidence="4">
    <location>
        <begin position="493"/>
        <end position="569"/>
    </location>
</feature>